<name>A0AAD5W4I7_9AGAR</name>
<gene>
    <name evidence="2" type="ORF">NP233_g1148</name>
</gene>
<comment type="caution">
    <text evidence="2">The sequence shown here is derived from an EMBL/GenBank/DDBJ whole genome shotgun (WGS) entry which is preliminary data.</text>
</comment>
<dbReference type="Proteomes" id="UP001213000">
    <property type="component" value="Unassembled WGS sequence"/>
</dbReference>
<dbReference type="PROSITE" id="PS50181">
    <property type="entry name" value="FBOX"/>
    <property type="match status" value="1"/>
</dbReference>
<proteinExistence type="predicted"/>
<dbReference type="AlphaFoldDB" id="A0AAD5W4I7"/>
<dbReference type="Gene3D" id="1.20.1280.50">
    <property type="match status" value="1"/>
</dbReference>
<sequence length="480" mass="54814">MSLDFSWFADDMVLEILGHLPALDIVRYRRVCKRIYLASKERSVWVNAFLRSECPLPPLDLETAPVEKLEKTLVRMEIMHAKWTGSRPTRAQVRRNSFTRRIFCVMPPYLVQLNREENGSKIIWFHRDDPDQIVEEHQTRFSWRTGRHYDPESGALTIAEVQEESEGSDQKTIKVVRYEVTGEKSAISKTLENEIVWPNASRDDIAPAVSIKGDYVVIETDHPRTIYLAHLKTGKMALCPVHNSNHSMWNQLTERFVTPPLFIQVDHDQLAVFTLPTEEEWSSSDLTMLRKTHTGVFPRGFTNIHIFHRSATSFFVIGTTNEGQGFDREEPRTHLRLLIVDLDEHSSACHIREDDEYNVAGHMHHFSLAPCSPTSRSTLGLLGVRVPAPTHSPTGRRIARNTRAIQPFFLGIKVDFGREDSKKSSISLTELELLDSEAAEKGMSVECINYFDPYAGQIRLQERSPQGASVECVIVDYLST</sequence>
<dbReference type="Pfam" id="PF12937">
    <property type="entry name" value="F-box-like"/>
    <property type="match status" value="1"/>
</dbReference>
<dbReference type="EMBL" id="JANIEX010000040">
    <property type="protein sequence ID" value="KAJ3575335.1"/>
    <property type="molecule type" value="Genomic_DNA"/>
</dbReference>
<dbReference type="SUPFAM" id="SSF81383">
    <property type="entry name" value="F-box domain"/>
    <property type="match status" value="1"/>
</dbReference>
<dbReference type="InterPro" id="IPR036047">
    <property type="entry name" value="F-box-like_dom_sf"/>
</dbReference>
<dbReference type="InterPro" id="IPR001810">
    <property type="entry name" value="F-box_dom"/>
</dbReference>
<evidence type="ECO:0000259" key="1">
    <source>
        <dbReference type="PROSITE" id="PS50181"/>
    </source>
</evidence>
<organism evidence="2 3">
    <name type="scientific">Leucocoprinus birnbaumii</name>
    <dbReference type="NCBI Taxonomy" id="56174"/>
    <lineage>
        <taxon>Eukaryota</taxon>
        <taxon>Fungi</taxon>
        <taxon>Dikarya</taxon>
        <taxon>Basidiomycota</taxon>
        <taxon>Agaricomycotina</taxon>
        <taxon>Agaricomycetes</taxon>
        <taxon>Agaricomycetidae</taxon>
        <taxon>Agaricales</taxon>
        <taxon>Agaricineae</taxon>
        <taxon>Agaricaceae</taxon>
        <taxon>Leucocoprinus</taxon>
    </lineage>
</organism>
<protein>
    <recommendedName>
        <fullName evidence="1">F-box domain-containing protein</fullName>
    </recommendedName>
</protein>
<reference evidence="2" key="1">
    <citation type="submission" date="2022-07" db="EMBL/GenBank/DDBJ databases">
        <title>Genome Sequence of Leucocoprinus birnbaumii.</title>
        <authorList>
            <person name="Buettner E."/>
        </authorList>
    </citation>
    <scope>NUCLEOTIDE SEQUENCE</scope>
    <source>
        <strain evidence="2">VT141</strain>
    </source>
</reference>
<evidence type="ECO:0000313" key="3">
    <source>
        <dbReference type="Proteomes" id="UP001213000"/>
    </source>
</evidence>
<keyword evidence="3" id="KW-1185">Reference proteome</keyword>
<evidence type="ECO:0000313" key="2">
    <source>
        <dbReference type="EMBL" id="KAJ3575335.1"/>
    </source>
</evidence>
<accession>A0AAD5W4I7</accession>
<feature type="domain" description="F-box" evidence="1">
    <location>
        <begin position="2"/>
        <end position="48"/>
    </location>
</feature>
<dbReference type="SMART" id="SM00256">
    <property type="entry name" value="FBOX"/>
    <property type="match status" value="1"/>
</dbReference>